<comment type="caution">
    <text evidence="2">The sequence shown here is derived from an EMBL/GenBank/DDBJ whole genome shotgun (WGS) entry which is preliminary data.</text>
</comment>
<evidence type="ECO:0000313" key="3">
    <source>
        <dbReference type="Proteomes" id="UP000620670"/>
    </source>
</evidence>
<keyword evidence="3" id="KW-1185">Reference proteome</keyword>
<dbReference type="InterPro" id="IPR050765">
    <property type="entry name" value="Riboflavin_Biosynth_HTPR"/>
</dbReference>
<dbReference type="InterPro" id="IPR024072">
    <property type="entry name" value="DHFR-like_dom_sf"/>
</dbReference>
<organism evidence="2 3">
    <name type="scientific">Microvirga splendida</name>
    <dbReference type="NCBI Taxonomy" id="2795727"/>
    <lineage>
        <taxon>Bacteria</taxon>
        <taxon>Pseudomonadati</taxon>
        <taxon>Pseudomonadota</taxon>
        <taxon>Alphaproteobacteria</taxon>
        <taxon>Hyphomicrobiales</taxon>
        <taxon>Methylobacteriaceae</taxon>
        <taxon>Microvirga</taxon>
    </lineage>
</organism>
<dbReference type="InterPro" id="IPR002734">
    <property type="entry name" value="RibDG_C"/>
</dbReference>
<dbReference type="EMBL" id="JAELXT010000049">
    <property type="protein sequence ID" value="MBJ6128404.1"/>
    <property type="molecule type" value="Genomic_DNA"/>
</dbReference>
<accession>A0ABS0Y7Y3</accession>
<evidence type="ECO:0000313" key="2">
    <source>
        <dbReference type="EMBL" id="MBJ6128404.1"/>
    </source>
</evidence>
<evidence type="ECO:0000259" key="1">
    <source>
        <dbReference type="Pfam" id="PF01872"/>
    </source>
</evidence>
<feature type="domain" description="Bacterial bifunctional deaminase-reductase C-terminal" evidence="1">
    <location>
        <begin position="3"/>
        <end position="172"/>
    </location>
</feature>
<dbReference type="Pfam" id="PF01872">
    <property type="entry name" value="RibD_C"/>
    <property type="match status" value="1"/>
</dbReference>
<dbReference type="PANTHER" id="PTHR38011">
    <property type="entry name" value="DIHYDROFOLATE REDUCTASE FAMILY PROTEIN (AFU_ORTHOLOGUE AFUA_8G06820)"/>
    <property type="match status" value="1"/>
</dbReference>
<name>A0ABS0Y7Y3_9HYPH</name>
<gene>
    <name evidence="2" type="ORF">JAO75_23695</name>
</gene>
<proteinExistence type="predicted"/>
<dbReference type="SUPFAM" id="SSF53597">
    <property type="entry name" value="Dihydrofolate reductase-like"/>
    <property type="match status" value="1"/>
</dbReference>
<protein>
    <submittedName>
        <fullName evidence="2">Dihydrofolate reductase</fullName>
    </submittedName>
</protein>
<reference evidence="3" key="1">
    <citation type="submission" date="2020-12" db="EMBL/GenBank/DDBJ databases">
        <title>Hymenobacter sp.</title>
        <authorList>
            <person name="Kim M.K."/>
        </authorList>
    </citation>
    <scope>NUCLEOTIDE SEQUENCE [LARGE SCALE GENOMIC DNA]</scope>
    <source>
        <strain evidence="3">BT325</strain>
    </source>
</reference>
<dbReference type="Proteomes" id="UP000620670">
    <property type="component" value="Unassembled WGS sequence"/>
</dbReference>
<sequence length="184" mass="20675">MRKLIAWNVMTLDGYFEGPAHWQLDMHSTVWGEEMEEFSLRQGAEIGTLLFGRRTYEGMRDYWTKEEGPIAEMMNGLNKAVATRSLEAADWANSRLLKGEAAETVLALKQEAGRDVFVFGSADLLATLMAEELVDEYRLCLAPVVWGEGTPLFKPPSGRTHSMLRGSQPLKNGGLILFYERKSV</sequence>
<dbReference type="RefSeq" id="WP_199051670.1">
    <property type="nucleotide sequence ID" value="NZ_JAELXT010000049.1"/>
</dbReference>
<dbReference type="Gene3D" id="3.40.430.10">
    <property type="entry name" value="Dihydrofolate Reductase, subunit A"/>
    <property type="match status" value="1"/>
</dbReference>
<dbReference type="PANTHER" id="PTHR38011:SF11">
    <property type="entry name" value="2,5-DIAMINO-6-RIBOSYLAMINO-4(3H)-PYRIMIDINONE 5'-PHOSPHATE REDUCTASE"/>
    <property type="match status" value="1"/>
</dbReference>